<evidence type="ECO:0000256" key="12">
    <source>
        <dbReference type="ARBA" id="ARBA00023012"/>
    </source>
</evidence>
<evidence type="ECO:0000256" key="1">
    <source>
        <dbReference type="ARBA" id="ARBA00000085"/>
    </source>
</evidence>
<feature type="domain" description="HAMP" evidence="16">
    <location>
        <begin position="183"/>
        <end position="235"/>
    </location>
</feature>
<dbReference type="SUPFAM" id="SSF47384">
    <property type="entry name" value="Homodimeric domain of signal transducing histidine kinase"/>
    <property type="match status" value="1"/>
</dbReference>
<comment type="subcellular location">
    <subcellularLocation>
        <location evidence="2">Cell membrane</location>
        <topology evidence="2">Multi-pass membrane protein</topology>
    </subcellularLocation>
</comment>
<feature type="transmembrane region" description="Helical" evidence="14">
    <location>
        <begin position="160"/>
        <end position="181"/>
    </location>
</feature>
<name>A0ABW3S1T4_9BACL</name>
<dbReference type="PANTHER" id="PTHR45528">
    <property type="entry name" value="SENSOR HISTIDINE KINASE CPXA"/>
    <property type="match status" value="1"/>
</dbReference>
<keyword evidence="7 14" id="KW-0812">Transmembrane</keyword>
<dbReference type="SMART" id="SM00387">
    <property type="entry name" value="HATPase_c"/>
    <property type="match status" value="1"/>
</dbReference>
<evidence type="ECO:0000259" key="16">
    <source>
        <dbReference type="PROSITE" id="PS50885"/>
    </source>
</evidence>
<accession>A0ABW3S1T4</accession>
<evidence type="ECO:0000256" key="4">
    <source>
        <dbReference type="ARBA" id="ARBA00022475"/>
    </source>
</evidence>
<dbReference type="EC" id="2.7.13.3" evidence="3"/>
<dbReference type="EMBL" id="JBHTLM010000013">
    <property type="protein sequence ID" value="MFD1178106.1"/>
    <property type="molecule type" value="Genomic_DNA"/>
</dbReference>
<evidence type="ECO:0000256" key="8">
    <source>
        <dbReference type="ARBA" id="ARBA00022741"/>
    </source>
</evidence>
<dbReference type="PROSITE" id="PS50109">
    <property type="entry name" value="HIS_KIN"/>
    <property type="match status" value="1"/>
</dbReference>
<dbReference type="PRINTS" id="PR01780">
    <property type="entry name" value="LANTIREGPROT"/>
</dbReference>
<dbReference type="InterPro" id="IPR003661">
    <property type="entry name" value="HisK_dim/P_dom"/>
</dbReference>
<dbReference type="PANTHER" id="PTHR45528:SF8">
    <property type="entry name" value="HISTIDINE KINASE"/>
    <property type="match status" value="1"/>
</dbReference>
<evidence type="ECO:0000256" key="10">
    <source>
        <dbReference type="ARBA" id="ARBA00022840"/>
    </source>
</evidence>
<feature type="domain" description="Histidine kinase" evidence="15">
    <location>
        <begin position="250"/>
        <end position="464"/>
    </location>
</feature>
<dbReference type="RefSeq" id="WP_379320545.1">
    <property type="nucleotide sequence ID" value="NZ_JBHTLM010000013.1"/>
</dbReference>
<evidence type="ECO:0000259" key="15">
    <source>
        <dbReference type="PROSITE" id="PS50109"/>
    </source>
</evidence>
<dbReference type="InterPro" id="IPR005467">
    <property type="entry name" value="His_kinase_dom"/>
</dbReference>
<proteinExistence type="predicted"/>
<evidence type="ECO:0000256" key="2">
    <source>
        <dbReference type="ARBA" id="ARBA00004651"/>
    </source>
</evidence>
<dbReference type="Gene3D" id="6.10.340.10">
    <property type="match status" value="1"/>
</dbReference>
<dbReference type="SMART" id="SM00388">
    <property type="entry name" value="HisKA"/>
    <property type="match status" value="1"/>
</dbReference>
<keyword evidence="6" id="KW-0808">Transferase</keyword>
<evidence type="ECO:0000256" key="7">
    <source>
        <dbReference type="ARBA" id="ARBA00022692"/>
    </source>
</evidence>
<dbReference type="InterPro" id="IPR050398">
    <property type="entry name" value="HssS/ArlS-like"/>
</dbReference>
<dbReference type="Gene3D" id="3.30.565.10">
    <property type="entry name" value="Histidine kinase-like ATPase, C-terminal domain"/>
    <property type="match status" value="1"/>
</dbReference>
<keyword evidence="11 14" id="KW-1133">Transmembrane helix</keyword>
<comment type="catalytic activity">
    <reaction evidence="1">
        <text>ATP + protein L-histidine = ADP + protein N-phospho-L-histidine.</text>
        <dbReference type="EC" id="2.7.13.3"/>
    </reaction>
</comment>
<dbReference type="Proteomes" id="UP001597262">
    <property type="component" value="Unassembled WGS sequence"/>
</dbReference>
<dbReference type="InterPro" id="IPR008358">
    <property type="entry name" value="Sig_transdc_His_kin/Pase_MprB"/>
</dbReference>
<dbReference type="Pfam" id="PF02518">
    <property type="entry name" value="HATPase_c"/>
    <property type="match status" value="1"/>
</dbReference>
<keyword evidence="12" id="KW-0902">Two-component regulatory system</keyword>
<dbReference type="Gene3D" id="1.10.287.130">
    <property type="match status" value="1"/>
</dbReference>
<evidence type="ECO:0000313" key="17">
    <source>
        <dbReference type="EMBL" id="MFD1178106.1"/>
    </source>
</evidence>
<dbReference type="SUPFAM" id="SSF55874">
    <property type="entry name" value="ATPase domain of HSP90 chaperone/DNA topoisomerase II/histidine kinase"/>
    <property type="match status" value="1"/>
</dbReference>
<keyword evidence="13 14" id="KW-0472">Membrane</keyword>
<keyword evidence="9" id="KW-0418">Kinase</keyword>
<dbReference type="CDD" id="cd06225">
    <property type="entry name" value="HAMP"/>
    <property type="match status" value="1"/>
</dbReference>
<evidence type="ECO:0000256" key="5">
    <source>
        <dbReference type="ARBA" id="ARBA00022553"/>
    </source>
</evidence>
<dbReference type="GO" id="GO:0005524">
    <property type="term" value="F:ATP binding"/>
    <property type="evidence" value="ECO:0007669"/>
    <property type="project" value="UniProtKB-KW"/>
</dbReference>
<evidence type="ECO:0000256" key="3">
    <source>
        <dbReference type="ARBA" id="ARBA00012438"/>
    </source>
</evidence>
<dbReference type="CDD" id="cd00082">
    <property type="entry name" value="HisKA"/>
    <property type="match status" value="1"/>
</dbReference>
<dbReference type="Pfam" id="PF00512">
    <property type="entry name" value="HisKA"/>
    <property type="match status" value="1"/>
</dbReference>
<keyword evidence="4" id="KW-1003">Cell membrane</keyword>
<keyword evidence="8" id="KW-0547">Nucleotide-binding</keyword>
<evidence type="ECO:0000256" key="13">
    <source>
        <dbReference type="ARBA" id="ARBA00023136"/>
    </source>
</evidence>
<dbReference type="CDD" id="cd00075">
    <property type="entry name" value="HATPase"/>
    <property type="match status" value="1"/>
</dbReference>
<dbReference type="PROSITE" id="PS50885">
    <property type="entry name" value="HAMP"/>
    <property type="match status" value="1"/>
</dbReference>
<gene>
    <name evidence="17" type="ORF">ACFQ3W_17595</name>
</gene>
<dbReference type="InterPro" id="IPR036097">
    <property type="entry name" value="HisK_dim/P_sf"/>
</dbReference>
<keyword evidence="5" id="KW-0597">Phosphoprotein</keyword>
<evidence type="ECO:0000256" key="6">
    <source>
        <dbReference type="ARBA" id="ARBA00022679"/>
    </source>
</evidence>
<dbReference type="SUPFAM" id="SSF158472">
    <property type="entry name" value="HAMP domain-like"/>
    <property type="match status" value="1"/>
</dbReference>
<evidence type="ECO:0000313" key="18">
    <source>
        <dbReference type="Proteomes" id="UP001597262"/>
    </source>
</evidence>
<evidence type="ECO:0000256" key="9">
    <source>
        <dbReference type="ARBA" id="ARBA00022777"/>
    </source>
</evidence>
<dbReference type="InterPro" id="IPR003660">
    <property type="entry name" value="HAMP_dom"/>
</dbReference>
<dbReference type="InterPro" id="IPR003594">
    <property type="entry name" value="HATPase_dom"/>
</dbReference>
<sequence length="466" mass="52131">MGMRYGPHSLKTVFIQYLLWLVAATVGLVVITLVLLGILVNSGLMLKADYMEQWINRHTEQISGSQKVTRELFPEGIDYAVYDRTTRDFLYGSIKQSKGQEIMEAVLNGKWYSGGFLGLSLGAEYYKVIARQGEFCIVVYPIAMQYPSVFLRKHLPPLEWISLLIFILTLLAAIIMISSWFGRKISRNLKHLQKSAEQIQNGKLDFSVTYSGIQEIDSVLHSFDRMRYELKDSLERQWRIEQAGKEQTSALAHDIKTPLTVIRGNAELIAELNPLDEAKEYTGYILKSTAQIERYVQLLIDASRSEDAGTAQMQAVNMEEFLIEIERQTEALAAPKQLRMEFVKKDSPHHFTADSELLQRAIINLLANAVDYSPAGGTIRFSVESVNGKLRFSVADQGPGFTAEQLVKAKEPFYIGDASRSGQHYGLGLSIASSIAGRHGGTLEIRNFTNTGGGEAIIEFPLSTTT</sequence>
<feature type="transmembrane region" description="Helical" evidence="14">
    <location>
        <begin position="12"/>
        <end position="40"/>
    </location>
</feature>
<protein>
    <recommendedName>
        <fullName evidence="3">histidine kinase</fullName>
        <ecNumber evidence="3">2.7.13.3</ecNumber>
    </recommendedName>
</protein>
<keyword evidence="18" id="KW-1185">Reference proteome</keyword>
<evidence type="ECO:0000256" key="11">
    <source>
        <dbReference type="ARBA" id="ARBA00022989"/>
    </source>
</evidence>
<comment type="caution">
    <text evidence="17">The sequence shown here is derived from an EMBL/GenBank/DDBJ whole genome shotgun (WGS) entry which is preliminary data.</text>
</comment>
<dbReference type="SMART" id="SM00304">
    <property type="entry name" value="HAMP"/>
    <property type="match status" value="1"/>
</dbReference>
<reference evidence="18" key="1">
    <citation type="journal article" date="2019" name="Int. J. Syst. Evol. Microbiol.">
        <title>The Global Catalogue of Microorganisms (GCM) 10K type strain sequencing project: providing services to taxonomists for standard genome sequencing and annotation.</title>
        <authorList>
            <consortium name="The Broad Institute Genomics Platform"/>
            <consortium name="The Broad Institute Genome Sequencing Center for Infectious Disease"/>
            <person name="Wu L."/>
            <person name="Ma J."/>
        </authorList>
    </citation>
    <scope>NUCLEOTIDE SEQUENCE [LARGE SCALE GENOMIC DNA]</scope>
    <source>
        <strain evidence="18">CCUG 59189</strain>
    </source>
</reference>
<keyword evidence="10 17" id="KW-0067">ATP-binding</keyword>
<organism evidence="17 18">
    <name type="scientific">Paenibacillus puldeungensis</name>
    <dbReference type="NCBI Taxonomy" id="696536"/>
    <lineage>
        <taxon>Bacteria</taxon>
        <taxon>Bacillati</taxon>
        <taxon>Bacillota</taxon>
        <taxon>Bacilli</taxon>
        <taxon>Bacillales</taxon>
        <taxon>Paenibacillaceae</taxon>
        <taxon>Paenibacillus</taxon>
    </lineage>
</organism>
<dbReference type="InterPro" id="IPR036890">
    <property type="entry name" value="HATPase_C_sf"/>
</dbReference>
<dbReference type="Pfam" id="PF00672">
    <property type="entry name" value="HAMP"/>
    <property type="match status" value="1"/>
</dbReference>
<evidence type="ECO:0000256" key="14">
    <source>
        <dbReference type="SAM" id="Phobius"/>
    </source>
</evidence>